<evidence type="ECO:0000313" key="2">
    <source>
        <dbReference type="EMBL" id="KAA8996513.1"/>
    </source>
</evidence>
<feature type="domain" description="HNH nuclease" evidence="1">
    <location>
        <begin position="255"/>
        <end position="307"/>
    </location>
</feature>
<dbReference type="Proteomes" id="UP000326367">
    <property type="component" value="Unassembled WGS sequence"/>
</dbReference>
<proteinExistence type="predicted"/>
<dbReference type="InterPro" id="IPR003615">
    <property type="entry name" value="HNH_nuc"/>
</dbReference>
<name>A0ABQ6SZ45_9GAMM</name>
<gene>
    <name evidence="2" type="ORF">FJU31_12875</name>
</gene>
<comment type="caution">
    <text evidence="2">The sequence shown here is derived from an EMBL/GenBank/DDBJ whole genome shotgun (WGS) entry which is preliminary data.</text>
</comment>
<dbReference type="GO" id="GO:0004519">
    <property type="term" value="F:endonuclease activity"/>
    <property type="evidence" value="ECO:0007669"/>
    <property type="project" value="UniProtKB-KW"/>
</dbReference>
<dbReference type="EMBL" id="VYKI01000016">
    <property type="protein sequence ID" value="KAA8996513.1"/>
    <property type="molecule type" value="Genomic_DNA"/>
</dbReference>
<reference evidence="2 3" key="1">
    <citation type="journal article" date="2020" name="Antonie Van Leeuwenhoek">
        <title>Stenotrophomonas cyclobalanopsidis sp. nov., isolated from the leaf spot disease of Cyclobalanopsis patelliformis.</title>
        <authorList>
            <person name="Bian D.R."/>
            <person name="Xue H."/>
            <person name="Piao C.G."/>
            <person name="Li Y."/>
        </authorList>
    </citation>
    <scope>NUCLEOTIDE SEQUENCE [LARGE SCALE GENOMIC DNA]</scope>
    <source>
        <strain evidence="2 3">TPQG1-4</strain>
    </source>
</reference>
<protein>
    <submittedName>
        <fullName evidence="2">HNH endonuclease</fullName>
    </submittedName>
</protein>
<accession>A0ABQ6SZ45</accession>
<keyword evidence="2" id="KW-0255">Endonuclease</keyword>
<evidence type="ECO:0000313" key="3">
    <source>
        <dbReference type="Proteomes" id="UP000326367"/>
    </source>
</evidence>
<evidence type="ECO:0000259" key="1">
    <source>
        <dbReference type="Pfam" id="PF13391"/>
    </source>
</evidence>
<keyword evidence="2" id="KW-0540">Nuclease</keyword>
<sequence>MLAMLCIQFGRELQRHGGPCSPANSAKACRLRHRKVPFCLLADRPHESIETGEARMAYWWVNQKQTFDRAVKAGYLWSPKTNVKGDANPFYEHMTQVQPGDVVFAFANTRIQAIAIANGAHYAKDRPEDFKATDNKWRNDGWAVPVDYHLVDVPLKVSDHMEQIGPHLPGKYSPLKADGKANQAYLFPVPETMAVVLLGLLNVDIDDLGDWQDEVPLKKLKEDRNIGETEKAQLIMARKGQGIYRKKLSDIEKACRVTGTSDAKFLIASHIKPWAKSENAERLDGNNGLLLAPHIDRLFDRGYISFEDDGGLILSKQLPEAVRLKWDVTQKAPQVPFSAAQVQYLNYHRAELLRK</sequence>
<dbReference type="Pfam" id="PF13391">
    <property type="entry name" value="HNH_2"/>
    <property type="match status" value="1"/>
</dbReference>
<keyword evidence="3" id="KW-1185">Reference proteome</keyword>
<keyword evidence="2" id="KW-0378">Hydrolase</keyword>
<organism evidence="2 3">
    <name type="scientific">Stenotrophomonas cyclobalanopsidis</name>
    <dbReference type="NCBI Taxonomy" id="2771362"/>
    <lineage>
        <taxon>Bacteria</taxon>
        <taxon>Pseudomonadati</taxon>
        <taxon>Pseudomonadota</taxon>
        <taxon>Gammaproteobacteria</taxon>
        <taxon>Lysobacterales</taxon>
        <taxon>Lysobacteraceae</taxon>
        <taxon>Stenotrophomonas</taxon>
    </lineage>
</organism>